<evidence type="ECO:0000313" key="5">
    <source>
        <dbReference type="EMBL" id="CAF1215732.1"/>
    </source>
</evidence>
<dbReference type="Proteomes" id="UP000663829">
    <property type="component" value="Unassembled WGS sequence"/>
</dbReference>
<evidence type="ECO:0000313" key="8">
    <source>
        <dbReference type="Proteomes" id="UP000663829"/>
    </source>
</evidence>
<gene>
    <name evidence="4" type="ORF">GPM918_LOCUS23521</name>
    <name evidence="5" type="ORF">OVA965_LOCUS24670</name>
    <name evidence="6" type="ORF">SRO942_LOCUS23520</name>
    <name evidence="7" type="ORF">TMI583_LOCUS25389</name>
</gene>
<dbReference type="EMBL" id="CAJNOK010014974">
    <property type="protein sequence ID" value="CAF1215732.1"/>
    <property type="molecule type" value="Genomic_DNA"/>
</dbReference>
<dbReference type="EMBL" id="CAJOBC010008432">
    <property type="protein sequence ID" value="CAF3961482.1"/>
    <property type="molecule type" value="Genomic_DNA"/>
</dbReference>
<dbReference type="InterPro" id="IPR019734">
    <property type="entry name" value="TPR_rpt"/>
</dbReference>
<dbReference type="PROSITE" id="PS50005">
    <property type="entry name" value="TPR"/>
    <property type="match status" value="2"/>
</dbReference>
<evidence type="ECO:0000313" key="7">
    <source>
        <dbReference type="EMBL" id="CAF4024204.1"/>
    </source>
</evidence>
<dbReference type="AlphaFoldDB" id="A0A814W692"/>
<keyword evidence="2 3" id="KW-0802">TPR repeat</keyword>
<dbReference type="PANTHER" id="PTHR45641:SF1">
    <property type="entry name" value="AAA+ ATPASE DOMAIN-CONTAINING PROTEIN"/>
    <property type="match status" value="1"/>
</dbReference>
<reference evidence="4" key="1">
    <citation type="submission" date="2021-02" db="EMBL/GenBank/DDBJ databases">
        <authorList>
            <person name="Nowell W R."/>
        </authorList>
    </citation>
    <scope>NUCLEOTIDE SEQUENCE</scope>
</reference>
<dbReference type="Pfam" id="PF00515">
    <property type="entry name" value="TPR_1"/>
    <property type="match status" value="1"/>
</dbReference>
<dbReference type="EMBL" id="CAJOBA010036508">
    <property type="protein sequence ID" value="CAF4024204.1"/>
    <property type="molecule type" value="Genomic_DNA"/>
</dbReference>
<dbReference type="SMART" id="SM00028">
    <property type="entry name" value="TPR"/>
    <property type="match status" value="4"/>
</dbReference>
<accession>A0A814W692</accession>
<dbReference type="Proteomes" id="UP000681722">
    <property type="component" value="Unassembled WGS sequence"/>
</dbReference>
<dbReference type="Pfam" id="PF13181">
    <property type="entry name" value="TPR_8"/>
    <property type="match status" value="1"/>
</dbReference>
<evidence type="ECO:0000313" key="4">
    <source>
        <dbReference type="EMBL" id="CAF1197110.1"/>
    </source>
</evidence>
<organism evidence="4 8">
    <name type="scientific">Didymodactylos carnosus</name>
    <dbReference type="NCBI Taxonomy" id="1234261"/>
    <lineage>
        <taxon>Eukaryota</taxon>
        <taxon>Metazoa</taxon>
        <taxon>Spiralia</taxon>
        <taxon>Gnathifera</taxon>
        <taxon>Rotifera</taxon>
        <taxon>Eurotatoria</taxon>
        <taxon>Bdelloidea</taxon>
        <taxon>Philodinida</taxon>
        <taxon>Philodinidae</taxon>
        <taxon>Didymodactylos</taxon>
    </lineage>
</organism>
<dbReference type="Gene3D" id="1.25.40.10">
    <property type="entry name" value="Tetratricopeptide repeat domain"/>
    <property type="match status" value="2"/>
</dbReference>
<evidence type="ECO:0000256" key="1">
    <source>
        <dbReference type="ARBA" id="ARBA00022737"/>
    </source>
</evidence>
<evidence type="ECO:0000313" key="6">
    <source>
        <dbReference type="EMBL" id="CAF3961482.1"/>
    </source>
</evidence>
<evidence type="ECO:0000256" key="2">
    <source>
        <dbReference type="ARBA" id="ARBA00022803"/>
    </source>
</evidence>
<name>A0A814W692_9BILA</name>
<proteinExistence type="predicted"/>
<dbReference type="OrthoDB" id="5986190at2759"/>
<dbReference type="Proteomes" id="UP000677228">
    <property type="component" value="Unassembled WGS sequence"/>
</dbReference>
<sequence length="255" mass="29882">MYAQLNSIVNNVIIFDNIEKCSNYIRLKFRLSTNHPDIVQLYSTIGFCLFQEQEYDKALIYLEKTIMNTKEYNSLAINYSYIGSIYSRKKDSVKALTYFEWSLEMQLMASPLCHESLTTRYNNLGTIYFNRQNYDNALEYYEKAHEIMESGATCHNIGRIYAVKDEPDKALKECTKAPELLLKKPSSMNNNLHMANVYFSIGQINKNKQDYSMALFNYEKAFEIGVKHLRFNDIDLIRYGIHMQNTKQKLMDCSN</sequence>
<dbReference type="SUPFAM" id="SSF81901">
    <property type="entry name" value="HCP-like"/>
    <property type="match status" value="1"/>
</dbReference>
<feature type="repeat" description="TPR" evidence="3">
    <location>
        <begin position="118"/>
        <end position="151"/>
    </location>
</feature>
<dbReference type="PROSITE" id="PS50293">
    <property type="entry name" value="TPR_REGION"/>
    <property type="match status" value="1"/>
</dbReference>
<dbReference type="EMBL" id="CAJNOQ010008431">
    <property type="protein sequence ID" value="CAF1197110.1"/>
    <property type="molecule type" value="Genomic_DNA"/>
</dbReference>
<dbReference type="PANTHER" id="PTHR45641">
    <property type="entry name" value="TETRATRICOPEPTIDE REPEAT PROTEIN (AFU_ORTHOLOGUE AFUA_6G03870)"/>
    <property type="match status" value="1"/>
</dbReference>
<comment type="caution">
    <text evidence="4">The sequence shown here is derived from an EMBL/GenBank/DDBJ whole genome shotgun (WGS) entry which is preliminary data.</text>
</comment>
<dbReference type="InterPro" id="IPR011990">
    <property type="entry name" value="TPR-like_helical_dom_sf"/>
</dbReference>
<keyword evidence="1" id="KW-0677">Repeat</keyword>
<keyword evidence="8" id="KW-1185">Reference proteome</keyword>
<evidence type="ECO:0000256" key="3">
    <source>
        <dbReference type="PROSITE-ProRule" id="PRU00339"/>
    </source>
</evidence>
<feature type="repeat" description="TPR" evidence="3">
    <location>
        <begin position="195"/>
        <end position="228"/>
    </location>
</feature>
<dbReference type="Proteomes" id="UP000682733">
    <property type="component" value="Unassembled WGS sequence"/>
</dbReference>
<protein>
    <submittedName>
        <fullName evidence="4">Uncharacterized protein</fullName>
    </submittedName>
</protein>